<comment type="caution">
    <text evidence="1">The sequence shown here is derived from an EMBL/GenBank/DDBJ whole genome shotgun (WGS) entry which is preliminary data.</text>
</comment>
<sequence length="166" mass="18188">MQEGPKSAFFDLPEPRRVLLGEYPLWDEALALVNRDLAVTLPDQGLLQLMGLPPCNEGEPENVYMALANGEWHGNVLEPDSADDPVLALMAVADAAQETVTECVWQAWPLCGEHGLGMHPREADGQPSWWCAGGNRQGPAHIRVAVGGLDSLVRPRRPHRKRRGEG</sequence>
<protein>
    <submittedName>
        <fullName evidence="1">Uncharacterized protein</fullName>
    </submittedName>
</protein>
<keyword evidence="2" id="KW-1185">Reference proteome</keyword>
<proteinExistence type="predicted"/>
<dbReference type="Proteomes" id="UP000037982">
    <property type="component" value="Unassembled WGS sequence"/>
</dbReference>
<gene>
    <name evidence="1" type="ORF">ADL29_22210</name>
</gene>
<organism evidence="1 2">
    <name type="scientific">Streptomyces chattanoogensis</name>
    <dbReference type="NCBI Taxonomy" id="66876"/>
    <lineage>
        <taxon>Bacteria</taxon>
        <taxon>Bacillati</taxon>
        <taxon>Actinomycetota</taxon>
        <taxon>Actinomycetes</taxon>
        <taxon>Kitasatosporales</taxon>
        <taxon>Streptomycetaceae</taxon>
        <taxon>Streptomyces</taxon>
    </lineage>
</organism>
<evidence type="ECO:0000313" key="2">
    <source>
        <dbReference type="Proteomes" id="UP000037982"/>
    </source>
</evidence>
<accession>A0A0N1JXC7</accession>
<evidence type="ECO:0000313" key="1">
    <source>
        <dbReference type="EMBL" id="KPC61803.1"/>
    </source>
</evidence>
<dbReference type="RefSeq" id="WP_053925358.1">
    <property type="nucleotide sequence ID" value="NZ_LGKG01000144.1"/>
</dbReference>
<name>A0A0N1JXC7_9ACTN</name>
<reference evidence="2" key="1">
    <citation type="submission" date="2015-07" db="EMBL/GenBank/DDBJ databases">
        <authorList>
            <person name="Ju K.-S."/>
            <person name="Doroghazi J.R."/>
            <person name="Metcalf W.W."/>
        </authorList>
    </citation>
    <scope>NUCLEOTIDE SEQUENCE [LARGE SCALE GENOMIC DNA]</scope>
    <source>
        <strain evidence="2">NRRL ISP-5002</strain>
    </source>
</reference>
<dbReference type="AlphaFoldDB" id="A0A0N1JXC7"/>
<dbReference type="PATRIC" id="fig|66876.3.peg.4863"/>
<dbReference type="EMBL" id="LGKG01000144">
    <property type="protein sequence ID" value="KPC61803.1"/>
    <property type="molecule type" value="Genomic_DNA"/>
</dbReference>